<dbReference type="InterPro" id="IPR055592">
    <property type="entry name" value="DUF7168"/>
</dbReference>
<dbReference type="Pfam" id="PF10979">
    <property type="entry name" value="DUF2786"/>
    <property type="match status" value="1"/>
</dbReference>
<evidence type="ECO:0000259" key="2">
    <source>
        <dbReference type="Pfam" id="PF23771"/>
    </source>
</evidence>
<feature type="domain" description="DUF2786" evidence="1">
    <location>
        <begin position="6"/>
        <end position="42"/>
    </location>
</feature>
<evidence type="ECO:0000259" key="1">
    <source>
        <dbReference type="Pfam" id="PF10979"/>
    </source>
</evidence>
<dbReference type="Pfam" id="PF23771">
    <property type="entry name" value="DUF7168"/>
    <property type="match status" value="1"/>
</dbReference>
<proteinExistence type="predicted"/>
<feature type="domain" description="DUF7168" evidence="2">
    <location>
        <begin position="47"/>
        <end position="187"/>
    </location>
</feature>
<dbReference type="PIRSF" id="PIRSF028111">
    <property type="entry name" value="UCP028111"/>
    <property type="match status" value="1"/>
</dbReference>
<keyword evidence="4" id="KW-1185">Reference proteome</keyword>
<dbReference type="InterPro" id="IPR016868">
    <property type="entry name" value="Phage_B3_Orf5"/>
</dbReference>
<protein>
    <submittedName>
        <fullName evidence="3">Uncharacterized protein</fullName>
    </submittedName>
</protein>
<evidence type="ECO:0000313" key="3">
    <source>
        <dbReference type="EMBL" id="PND29632.1"/>
    </source>
</evidence>
<gene>
    <name evidence="3" type="ORF">C1I89_33695</name>
</gene>
<evidence type="ECO:0000313" key="4">
    <source>
        <dbReference type="Proteomes" id="UP000235994"/>
    </source>
</evidence>
<dbReference type="AlphaFoldDB" id="A0A2N8K862"/>
<dbReference type="InterPro" id="IPR024498">
    <property type="entry name" value="DUF2786"/>
</dbReference>
<comment type="caution">
    <text evidence="3">The sequence shown here is derived from an EMBL/GenBank/DDBJ whole genome shotgun (WGS) entry which is preliminary data.</text>
</comment>
<sequence>MDKDSILRKIQKCMALAGSAEPAEAAAALRQAQALMREHGISDLEVTAASVQEMPVRARADNPTMHESLTASMVADAFGCRLIFSNGFVHGPRWLLVGCSPNVDVAAYALQVLLRLLFKARKDYIAAKLKRCGPKNKRARADAFCMGWAHAASRAVSNMERTDEQDKAIEAFMSLNHPDLDSLKPREPRAARGDTWADRAAGHIAGQGVQLHQGVGAAAAPLMLEG</sequence>
<dbReference type="EMBL" id="POQS01000038">
    <property type="protein sequence ID" value="PND29632.1"/>
    <property type="molecule type" value="Genomic_DNA"/>
</dbReference>
<dbReference type="Proteomes" id="UP000235994">
    <property type="component" value="Unassembled WGS sequence"/>
</dbReference>
<name>A0A2N8K862_9BURK</name>
<reference evidence="3 4" key="1">
    <citation type="submission" date="2018-01" db="EMBL/GenBank/DDBJ databases">
        <title>The draft genome of an aniline degradation strain ANB-1.</title>
        <authorList>
            <person name="Zhang L."/>
            <person name="Jiang J."/>
        </authorList>
    </citation>
    <scope>NUCLEOTIDE SEQUENCE [LARGE SCALE GENOMIC DNA]</scope>
    <source>
        <strain evidence="3 4">ANB-1</strain>
    </source>
</reference>
<organism evidence="3 4">
    <name type="scientific">Achromobacter pulmonis</name>
    <dbReference type="NCBI Taxonomy" id="1389932"/>
    <lineage>
        <taxon>Bacteria</taxon>
        <taxon>Pseudomonadati</taxon>
        <taxon>Pseudomonadota</taxon>
        <taxon>Betaproteobacteria</taxon>
        <taxon>Burkholderiales</taxon>
        <taxon>Alcaligenaceae</taxon>
        <taxon>Achromobacter</taxon>
    </lineage>
</organism>
<accession>A0A2N8K862</accession>